<protein>
    <recommendedName>
        <fullName evidence="4">CSD domain-containing protein</fullName>
    </recommendedName>
</protein>
<reference evidence="2 3" key="1">
    <citation type="journal article" date="2020" name="G3 (Bethesda)">
        <title>Improved Reference Genome for Cyclotella cryptica CCMP332, a Model for Cell Wall Morphogenesis, Salinity Adaptation, and Lipid Production in Diatoms (Bacillariophyta).</title>
        <authorList>
            <person name="Roberts W.R."/>
            <person name="Downey K.M."/>
            <person name="Ruck E.C."/>
            <person name="Traller J.C."/>
            <person name="Alverson A.J."/>
        </authorList>
    </citation>
    <scope>NUCLEOTIDE SEQUENCE [LARGE SCALE GENOMIC DNA]</scope>
    <source>
        <strain evidence="2 3">CCMP332</strain>
    </source>
</reference>
<feature type="compositionally biased region" description="Basic and acidic residues" evidence="1">
    <location>
        <begin position="72"/>
        <end position="82"/>
    </location>
</feature>
<feature type="compositionally biased region" description="Polar residues" evidence="1">
    <location>
        <begin position="1"/>
        <end position="45"/>
    </location>
</feature>
<organism evidence="2 3">
    <name type="scientific">Cyclotella cryptica</name>
    <dbReference type="NCBI Taxonomy" id="29204"/>
    <lineage>
        <taxon>Eukaryota</taxon>
        <taxon>Sar</taxon>
        <taxon>Stramenopiles</taxon>
        <taxon>Ochrophyta</taxon>
        <taxon>Bacillariophyta</taxon>
        <taxon>Coscinodiscophyceae</taxon>
        <taxon>Thalassiosirophycidae</taxon>
        <taxon>Stephanodiscales</taxon>
        <taxon>Stephanodiscaceae</taxon>
        <taxon>Cyclotella</taxon>
    </lineage>
</organism>
<feature type="region of interest" description="Disordered" evidence="1">
    <location>
        <begin position="188"/>
        <end position="236"/>
    </location>
</feature>
<dbReference type="SUPFAM" id="SSF50249">
    <property type="entry name" value="Nucleic acid-binding proteins"/>
    <property type="match status" value="1"/>
</dbReference>
<dbReference type="Gene3D" id="2.40.50.140">
    <property type="entry name" value="Nucleic acid-binding proteins"/>
    <property type="match status" value="1"/>
</dbReference>
<accession>A0ABD3P3J9</accession>
<evidence type="ECO:0000256" key="1">
    <source>
        <dbReference type="SAM" id="MobiDB-lite"/>
    </source>
</evidence>
<feature type="compositionally biased region" description="Gly residues" evidence="1">
    <location>
        <begin position="216"/>
        <end position="226"/>
    </location>
</feature>
<evidence type="ECO:0000313" key="2">
    <source>
        <dbReference type="EMBL" id="KAL3782028.1"/>
    </source>
</evidence>
<dbReference type="InterPro" id="IPR012340">
    <property type="entry name" value="NA-bd_OB-fold"/>
</dbReference>
<dbReference type="EMBL" id="JABMIG020000299">
    <property type="protein sequence ID" value="KAL3782028.1"/>
    <property type="molecule type" value="Genomic_DNA"/>
</dbReference>
<evidence type="ECO:0008006" key="4">
    <source>
        <dbReference type="Google" id="ProtNLM"/>
    </source>
</evidence>
<evidence type="ECO:0000313" key="3">
    <source>
        <dbReference type="Proteomes" id="UP001516023"/>
    </source>
</evidence>
<sequence>MSSQKNGQQSMGNLFMQQPRNRAASSAPPSTNKMALLSSGTSNTGAWGRCCHHDHYDDSGKESRSVKSFADIQREQQNEKQQPKQQPPRNESNKERPKSNTPKILQRPPPTNHSRNNNHPPSRRASQDITPIKQGIIHTLLDKFGFIHCADRPVDLFVHSTSIITTASSNVQWHELNISKEVEFRWGTVHDVPPPPPQAGRKRKSCGGCATEEVEGGGGSIAGGSGEGEDQGNSLCRGRQRGRWRGGCGGFLCFFGYVPKSSSARLETADIVEFSMFTERFDCGRSKSNFTKW</sequence>
<dbReference type="PROSITE" id="PS00352">
    <property type="entry name" value="CSD_1"/>
    <property type="match status" value="1"/>
</dbReference>
<feature type="region of interest" description="Disordered" evidence="1">
    <location>
        <begin position="1"/>
        <end position="129"/>
    </location>
</feature>
<dbReference type="Proteomes" id="UP001516023">
    <property type="component" value="Unassembled WGS sequence"/>
</dbReference>
<dbReference type="InterPro" id="IPR019844">
    <property type="entry name" value="CSD_CS"/>
</dbReference>
<dbReference type="AlphaFoldDB" id="A0ABD3P3J9"/>
<keyword evidence="3" id="KW-1185">Reference proteome</keyword>
<comment type="caution">
    <text evidence="2">The sequence shown here is derived from an EMBL/GenBank/DDBJ whole genome shotgun (WGS) entry which is preliminary data.</text>
</comment>
<proteinExistence type="predicted"/>
<name>A0ABD3P3J9_9STRA</name>
<feature type="compositionally biased region" description="Basic and acidic residues" evidence="1">
    <location>
        <begin position="51"/>
        <end position="65"/>
    </location>
</feature>
<gene>
    <name evidence="2" type="ORF">HJC23_003691</name>
</gene>